<accession>A0A2A2TPQ3</accession>
<gene>
    <name evidence="1" type="ORF">CK510_01465</name>
</gene>
<proteinExistence type="predicted"/>
<name>A0A2A2TPQ3_9CYAN</name>
<protein>
    <submittedName>
        <fullName evidence="1">Uncharacterized protein</fullName>
    </submittedName>
</protein>
<dbReference type="RefSeq" id="WP_095719992.1">
    <property type="nucleotide sequence ID" value="NZ_NTFS01000008.1"/>
</dbReference>
<evidence type="ECO:0000313" key="2">
    <source>
        <dbReference type="Proteomes" id="UP000218238"/>
    </source>
</evidence>
<dbReference type="EMBL" id="NTFS01000008">
    <property type="protein sequence ID" value="PAX60506.1"/>
    <property type="molecule type" value="Genomic_DNA"/>
</dbReference>
<sequence length="130" mass="15276">MSGLYEVLQKIKPRPGMYIGRASVSDLFHFLVGYEFARGELDIEPTEWEDDFHENFQPWVQEKYHVSTSNSWAKIIMLHCGSEKEGLDAFYRLLDEFKNRDKNLDLTDKVITNCEENLQISKTKEMNLHS</sequence>
<dbReference type="OrthoDB" id="2617173at2"/>
<comment type="caution">
    <text evidence="1">The sequence shown here is derived from an EMBL/GenBank/DDBJ whole genome shotgun (WGS) entry which is preliminary data.</text>
</comment>
<evidence type="ECO:0000313" key="1">
    <source>
        <dbReference type="EMBL" id="PAX60506.1"/>
    </source>
</evidence>
<organism evidence="1 2">
    <name type="scientific">Brunnivagina elsteri CCALA 953</name>
    <dbReference type="NCBI Taxonomy" id="987040"/>
    <lineage>
        <taxon>Bacteria</taxon>
        <taxon>Bacillati</taxon>
        <taxon>Cyanobacteriota</taxon>
        <taxon>Cyanophyceae</taxon>
        <taxon>Nostocales</taxon>
        <taxon>Calotrichaceae</taxon>
        <taxon>Brunnivagina</taxon>
    </lineage>
</organism>
<reference evidence="1 2" key="1">
    <citation type="submission" date="2017-08" db="EMBL/GenBank/DDBJ databases">
        <title>Draft genome sequence of filamentous cyanobacterium Calothrix elsteri CCALA 953.</title>
        <authorList>
            <person name="Gagunashvili A.N."/>
            <person name="Elster J."/>
            <person name="Andresson O.S."/>
        </authorList>
    </citation>
    <scope>NUCLEOTIDE SEQUENCE [LARGE SCALE GENOMIC DNA]</scope>
    <source>
        <strain evidence="1 2">CCALA 953</strain>
    </source>
</reference>
<dbReference type="AlphaFoldDB" id="A0A2A2TPQ3"/>
<keyword evidence="2" id="KW-1185">Reference proteome</keyword>
<dbReference type="Proteomes" id="UP000218238">
    <property type="component" value="Unassembled WGS sequence"/>
</dbReference>